<evidence type="ECO:0000313" key="2">
    <source>
        <dbReference type="EMBL" id="TWU60982.1"/>
    </source>
</evidence>
<proteinExistence type="predicted"/>
<evidence type="ECO:0000256" key="1">
    <source>
        <dbReference type="SAM" id="MobiDB-lite"/>
    </source>
</evidence>
<name>A0A5C6FLS3_9PLAN</name>
<feature type="region of interest" description="Disordered" evidence="1">
    <location>
        <begin position="41"/>
        <end position="64"/>
    </location>
</feature>
<reference evidence="2 3" key="1">
    <citation type="submission" date="2019-02" db="EMBL/GenBank/DDBJ databases">
        <title>Deep-cultivation of Planctomycetes and their phenomic and genomic characterization uncovers novel biology.</title>
        <authorList>
            <person name="Wiegand S."/>
            <person name="Jogler M."/>
            <person name="Boedeker C."/>
            <person name="Pinto D."/>
            <person name="Vollmers J."/>
            <person name="Rivas-Marin E."/>
            <person name="Kohn T."/>
            <person name="Peeters S.H."/>
            <person name="Heuer A."/>
            <person name="Rast P."/>
            <person name="Oberbeckmann S."/>
            <person name="Bunk B."/>
            <person name="Jeske O."/>
            <person name="Meyerdierks A."/>
            <person name="Storesund J.E."/>
            <person name="Kallscheuer N."/>
            <person name="Luecker S."/>
            <person name="Lage O.M."/>
            <person name="Pohl T."/>
            <person name="Merkel B.J."/>
            <person name="Hornburger P."/>
            <person name="Mueller R.-W."/>
            <person name="Bruemmer F."/>
            <person name="Labrenz M."/>
            <person name="Spormann A.M."/>
            <person name="Op Den Camp H."/>
            <person name="Overmann J."/>
            <person name="Amann R."/>
            <person name="Jetten M.S.M."/>
            <person name="Mascher T."/>
            <person name="Medema M.H."/>
            <person name="Devos D.P."/>
            <person name="Kaster A.-K."/>
            <person name="Ovreas L."/>
            <person name="Rohde M."/>
            <person name="Galperin M.Y."/>
            <person name="Jogler C."/>
        </authorList>
    </citation>
    <scope>NUCLEOTIDE SEQUENCE [LARGE SCALE GENOMIC DNA]</scope>
    <source>
        <strain evidence="2 3">V7</strain>
    </source>
</reference>
<protein>
    <submittedName>
        <fullName evidence="2">Uncharacterized protein</fullName>
    </submittedName>
</protein>
<dbReference type="Proteomes" id="UP000316476">
    <property type="component" value="Unassembled WGS sequence"/>
</dbReference>
<comment type="caution">
    <text evidence="2">The sequence shown here is derived from an EMBL/GenBank/DDBJ whole genome shotgun (WGS) entry which is preliminary data.</text>
</comment>
<dbReference type="AlphaFoldDB" id="A0A5C6FLS3"/>
<accession>A0A5C6FLS3</accession>
<organism evidence="2 3">
    <name type="scientific">Crateriforma conspicua</name>
    <dbReference type="NCBI Taxonomy" id="2527996"/>
    <lineage>
        <taxon>Bacteria</taxon>
        <taxon>Pseudomonadati</taxon>
        <taxon>Planctomycetota</taxon>
        <taxon>Planctomycetia</taxon>
        <taxon>Planctomycetales</taxon>
        <taxon>Planctomycetaceae</taxon>
        <taxon>Crateriforma</taxon>
    </lineage>
</organism>
<dbReference type="EMBL" id="SJPZ01000003">
    <property type="protein sequence ID" value="TWU60982.1"/>
    <property type="molecule type" value="Genomic_DNA"/>
</dbReference>
<gene>
    <name evidence="2" type="ORF">V7x_52930</name>
</gene>
<evidence type="ECO:0000313" key="3">
    <source>
        <dbReference type="Proteomes" id="UP000316476"/>
    </source>
</evidence>
<feature type="compositionally biased region" description="Polar residues" evidence="1">
    <location>
        <begin position="42"/>
        <end position="55"/>
    </location>
</feature>
<sequence length="64" mass="7159">MVERRKIHVVFTGGKHLWARFPSGLWRDTLLDRRHVPLVGSPVTTSESNPSQPNTAGFIGPTLH</sequence>